<dbReference type="EMBL" id="CADCUC010000517">
    <property type="protein sequence ID" value="CAA9353420.1"/>
    <property type="molecule type" value="Genomic_DNA"/>
</dbReference>
<reference evidence="1" key="1">
    <citation type="submission" date="2020-02" db="EMBL/GenBank/DDBJ databases">
        <authorList>
            <person name="Meier V. D."/>
        </authorList>
    </citation>
    <scope>NUCLEOTIDE SEQUENCE</scope>
    <source>
        <strain evidence="1">AVDCRST_MAG90</strain>
    </source>
</reference>
<dbReference type="AlphaFoldDB" id="A0A6J4M992"/>
<evidence type="ECO:0000313" key="1">
    <source>
        <dbReference type="EMBL" id="CAA9353420.1"/>
    </source>
</evidence>
<sequence length="38" mass="4099">MIQPELPIFAIHGQFASPHDHVMRPPLEASGSAGYQPA</sequence>
<proteinExistence type="predicted"/>
<organism evidence="1">
    <name type="scientific">uncultured Microvirga sp</name>
    <dbReference type="NCBI Taxonomy" id="412392"/>
    <lineage>
        <taxon>Bacteria</taxon>
        <taxon>Pseudomonadati</taxon>
        <taxon>Pseudomonadota</taxon>
        <taxon>Alphaproteobacteria</taxon>
        <taxon>Hyphomicrobiales</taxon>
        <taxon>Methylobacteriaceae</taxon>
        <taxon>Microvirga</taxon>
        <taxon>environmental samples</taxon>
    </lineage>
</organism>
<gene>
    <name evidence="1" type="ORF">AVDCRST_MAG90-2542</name>
</gene>
<name>A0A6J4M992_9HYPH</name>
<accession>A0A6J4M992</accession>
<protein>
    <submittedName>
        <fullName evidence="1">Uncharacterized protein</fullName>
    </submittedName>
</protein>